<feature type="compositionally biased region" description="Basic and acidic residues" evidence="1">
    <location>
        <begin position="412"/>
        <end position="425"/>
    </location>
</feature>
<name>Q229J5_TETTS</name>
<dbReference type="HOGENOM" id="CLU_534738_0_0_1"/>
<keyword evidence="3" id="KW-0808">Transferase</keyword>
<feature type="domain" description="Protein kinase" evidence="2">
    <location>
        <begin position="19"/>
        <end position="328"/>
    </location>
</feature>
<dbReference type="GO" id="GO:0005524">
    <property type="term" value="F:ATP binding"/>
    <property type="evidence" value="ECO:0007669"/>
    <property type="project" value="InterPro"/>
</dbReference>
<keyword evidence="3" id="KW-0418">Kinase</keyword>
<dbReference type="EMBL" id="GG662321">
    <property type="protein sequence ID" value="EAR81966.2"/>
    <property type="molecule type" value="Genomic_DNA"/>
</dbReference>
<keyword evidence="4" id="KW-1185">Reference proteome</keyword>
<feature type="region of interest" description="Disordered" evidence="1">
    <location>
        <begin position="1"/>
        <end position="34"/>
    </location>
</feature>
<dbReference type="STRING" id="312017.Q229J5"/>
<feature type="compositionally biased region" description="Polar residues" evidence="1">
    <location>
        <begin position="1"/>
        <end position="19"/>
    </location>
</feature>
<reference evidence="4" key="1">
    <citation type="journal article" date="2006" name="PLoS Biol.">
        <title>Macronuclear genome sequence of the ciliate Tetrahymena thermophila, a model eukaryote.</title>
        <authorList>
            <person name="Eisen J.A."/>
            <person name="Coyne R.S."/>
            <person name="Wu M."/>
            <person name="Wu D."/>
            <person name="Thiagarajan M."/>
            <person name="Wortman J.R."/>
            <person name="Badger J.H."/>
            <person name="Ren Q."/>
            <person name="Amedeo P."/>
            <person name="Jones K.M."/>
            <person name="Tallon L.J."/>
            <person name="Delcher A.L."/>
            <person name="Salzberg S.L."/>
            <person name="Silva J.C."/>
            <person name="Haas B.J."/>
            <person name="Majoros W.H."/>
            <person name="Farzad M."/>
            <person name="Carlton J.M."/>
            <person name="Smith R.K. Jr."/>
            <person name="Garg J."/>
            <person name="Pearlman R.E."/>
            <person name="Karrer K.M."/>
            <person name="Sun L."/>
            <person name="Manning G."/>
            <person name="Elde N.C."/>
            <person name="Turkewitz A.P."/>
            <person name="Asai D.J."/>
            <person name="Wilkes D.E."/>
            <person name="Wang Y."/>
            <person name="Cai H."/>
            <person name="Collins K."/>
            <person name="Stewart B.A."/>
            <person name="Lee S.R."/>
            <person name="Wilamowska K."/>
            <person name="Weinberg Z."/>
            <person name="Ruzzo W.L."/>
            <person name="Wloga D."/>
            <person name="Gaertig J."/>
            <person name="Frankel J."/>
            <person name="Tsao C.-C."/>
            <person name="Gorovsky M.A."/>
            <person name="Keeling P.J."/>
            <person name="Waller R.F."/>
            <person name="Patron N.J."/>
            <person name="Cherry J.M."/>
            <person name="Stover N.A."/>
            <person name="Krieger C.J."/>
            <person name="del Toro C."/>
            <person name="Ryder H.F."/>
            <person name="Williamson S.C."/>
            <person name="Barbeau R.A."/>
            <person name="Hamilton E.P."/>
            <person name="Orias E."/>
        </authorList>
    </citation>
    <scope>NUCLEOTIDE SEQUENCE [LARGE SCALE GENOMIC DNA]</scope>
    <source>
        <strain evidence="4">SB210</strain>
    </source>
</reference>
<dbReference type="SUPFAM" id="SSF56112">
    <property type="entry name" value="Protein kinase-like (PK-like)"/>
    <property type="match status" value="1"/>
</dbReference>
<dbReference type="AlphaFoldDB" id="Q229J5"/>
<sequence>MGNTQGQQDQLADMNSQQHIDGDQAGANAEGNQVEYQYTEKDLEYVGQKEEDEAYGEIKIYRIRRDLEQDAENPQEDLEICTKTKIFDSREDCRDYYEDLKSKKYLNHNHLVRLVRSQAILNSNFCTNIYKIDMAYEYHKLSLKEVLLSRFETKEFFDENSIFDLIEQIMSVLYYFKINGMVHGDIQPRTILIDNNNNFKLTDIIFLTAGMCGYKKHLLNLETECFLAPELLQKLRRSTILDNEEVDQEKADIFSLGLVALAMGTLQNVDIIYDFENYTIKEEEILALLETIKSQYSYNLYLLLVSMLNQIDKRINLEDGLNLIDQMRSGNFNLEEYETKRFQSELEQSEKKLADSVQHGNQFIQSPDEQYKSNTDHIIQHEHDGENSNVQANYRGQAGNQPGNEISNTEYSEDHIPDFDPDRETRKRSRINRGDNQQNNNNNNNSNNNINSSNINSSNQNSQQNANRNQPQYANMNESSHSYHNNSYNEQQQQPLNRGNTYNSDQKKNPARSTNQFGQGSSQQNIQQSLQSDHKNDRYDSNQFNQNSHQKNIHNSQQYQNMSHQHPNHNNSTSINDIENRFREAILRSQQVSLKFENSPLRLFRDQLLADELYVPLDPQFSNASLMKSRNLENSGRKNQLSQSNKLNYSNNVSQNFSAQKNTKKNDSTQKLIQKKWKI</sequence>
<feature type="compositionally biased region" description="Low complexity" evidence="1">
    <location>
        <begin position="436"/>
        <end position="470"/>
    </location>
</feature>
<evidence type="ECO:0000259" key="2">
    <source>
        <dbReference type="PROSITE" id="PS50011"/>
    </source>
</evidence>
<accession>Q229J5</accession>
<dbReference type="InParanoid" id="Q229J5"/>
<feature type="compositionally biased region" description="Low complexity" evidence="1">
    <location>
        <begin position="513"/>
        <end position="531"/>
    </location>
</feature>
<evidence type="ECO:0000256" key="1">
    <source>
        <dbReference type="SAM" id="MobiDB-lite"/>
    </source>
</evidence>
<dbReference type="PROSITE" id="PS50011">
    <property type="entry name" value="PROTEIN_KINASE_DOM"/>
    <property type="match status" value="1"/>
</dbReference>
<dbReference type="OrthoDB" id="297874at2759"/>
<feature type="region of interest" description="Disordered" evidence="1">
    <location>
        <begin position="389"/>
        <end position="548"/>
    </location>
</feature>
<dbReference type="PANTHER" id="PTHR44305:SF2">
    <property type="entry name" value="SI:DKEY-192D15.2"/>
    <property type="match status" value="1"/>
</dbReference>
<dbReference type="GeneID" id="7830168"/>
<dbReference type="SMART" id="SM00220">
    <property type="entry name" value="S_TKc"/>
    <property type="match status" value="1"/>
</dbReference>
<dbReference type="RefSeq" id="XP_001029629.2">
    <property type="nucleotide sequence ID" value="XM_001029629.2"/>
</dbReference>
<proteinExistence type="predicted"/>
<dbReference type="InterPro" id="IPR053083">
    <property type="entry name" value="TF_kinase-domain_protein"/>
</dbReference>
<dbReference type="InterPro" id="IPR011009">
    <property type="entry name" value="Kinase-like_dom_sf"/>
</dbReference>
<feature type="compositionally biased region" description="Polar residues" evidence="1">
    <location>
        <begin position="491"/>
        <end position="504"/>
    </location>
</feature>
<gene>
    <name evidence="3" type="ORF">TTHERM_01394370</name>
</gene>
<organism evidence="3 4">
    <name type="scientific">Tetrahymena thermophila (strain SB210)</name>
    <dbReference type="NCBI Taxonomy" id="312017"/>
    <lineage>
        <taxon>Eukaryota</taxon>
        <taxon>Sar</taxon>
        <taxon>Alveolata</taxon>
        <taxon>Ciliophora</taxon>
        <taxon>Intramacronucleata</taxon>
        <taxon>Oligohymenophorea</taxon>
        <taxon>Hymenostomatida</taxon>
        <taxon>Tetrahymenina</taxon>
        <taxon>Tetrahymenidae</taxon>
        <taxon>Tetrahymena</taxon>
    </lineage>
</organism>
<dbReference type="Gene3D" id="1.10.510.10">
    <property type="entry name" value="Transferase(Phosphotransferase) domain 1"/>
    <property type="match status" value="1"/>
</dbReference>
<protein>
    <submittedName>
        <fullName evidence="3">Protein kinase</fullName>
    </submittedName>
</protein>
<dbReference type="Pfam" id="PF00069">
    <property type="entry name" value="Pkinase"/>
    <property type="match status" value="1"/>
</dbReference>
<dbReference type="KEGG" id="tet:TTHERM_01394370"/>
<evidence type="ECO:0000313" key="3">
    <source>
        <dbReference type="EMBL" id="EAR81966.2"/>
    </source>
</evidence>
<dbReference type="Proteomes" id="UP000009168">
    <property type="component" value="Unassembled WGS sequence"/>
</dbReference>
<dbReference type="InterPro" id="IPR000719">
    <property type="entry name" value="Prot_kinase_dom"/>
</dbReference>
<dbReference type="GO" id="GO:0004672">
    <property type="term" value="F:protein kinase activity"/>
    <property type="evidence" value="ECO:0007669"/>
    <property type="project" value="InterPro"/>
</dbReference>
<feature type="compositionally biased region" description="Polar residues" evidence="1">
    <location>
        <begin position="389"/>
        <end position="410"/>
    </location>
</feature>
<dbReference type="PANTHER" id="PTHR44305">
    <property type="entry name" value="SI:DKEY-192D15.2-RELATED"/>
    <property type="match status" value="1"/>
</dbReference>
<feature type="compositionally biased region" description="Low complexity" evidence="1">
    <location>
        <begin position="477"/>
        <end position="490"/>
    </location>
</feature>
<evidence type="ECO:0000313" key="4">
    <source>
        <dbReference type="Proteomes" id="UP000009168"/>
    </source>
</evidence>